<protein>
    <submittedName>
        <fullName evidence="2">Uncharacterized protein</fullName>
    </submittedName>
</protein>
<evidence type="ECO:0000313" key="2">
    <source>
        <dbReference type="EMBL" id="OGG95955.1"/>
    </source>
</evidence>
<proteinExistence type="predicted"/>
<evidence type="ECO:0000256" key="1">
    <source>
        <dbReference type="SAM" id="MobiDB-lite"/>
    </source>
</evidence>
<dbReference type="EMBL" id="MFMV01000009">
    <property type="protein sequence ID" value="OGG95955.1"/>
    <property type="molecule type" value="Genomic_DNA"/>
</dbReference>
<dbReference type="AlphaFoldDB" id="A0A1F6GCZ0"/>
<gene>
    <name evidence="2" type="ORF">A2V95_01580</name>
</gene>
<comment type="caution">
    <text evidence="2">The sequence shown here is derived from an EMBL/GenBank/DDBJ whole genome shotgun (WGS) entry which is preliminary data.</text>
</comment>
<feature type="region of interest" description="Disordered" evidence="1">
    <location>
        <begin position="46"/>
        <end position="89"/>
    </location>
</feature>
<organism evidence="2 3">
    <name type="scientific">Candidatus Kuenenbacteria bacterium RBG_16_41_7</name>
    <dbReference type="NCBI Taxonomy" id="1798560"/>
    <lineage>
        <taxon>Bacteria</taxon>
        <taxon>Candidatus Kueneniibacteriota</taxon>
    </lineage>
</organism>
<feature type="compositionally biased region" description="Basic residues" evidence="1">
    <location>
        <begin position="53"/>
        <end position="62"/>
    </location>
</feature>
<dbReference type="Proteomes" id="UP000178149">
    <property type="component" value="Unassembled WGS sequence"/>
</dbReference>
<name>A0A1F6GCZ0_9BACT</name>
<evidence type="ECO:0000313" key="3">
    <source>
        <dbReference type="Proteomes" id="UP000178149"/>
    </source>
</evidence>
<accession>A0A1F6GCZ0</accession>
<feature type="compositionally biased region" description="Basic residues" evidence="1">
    <location>
        <begin position="69"/>
        <end position="79"/>
    </location>
</feature>
<sequence>MSDRRIKNKEVKKQTLTILFLKNKLVAKKEKNIFCFYYIRLWGKKQGKQEIKKSRKQKSKKSKNQESKKARKQKSKKSKKQEIKKTRKR</sequence>
<feature type="compositionally biased region" description="Basic and acidic residues" evidence="1">
    <location>
        <begin position="80"/>
        <end position="89"/>
    </location>
</feature>
<reference evidence="2 3" key="1">
    <citation type="journal article" date="2016" name="Nat. Commun.">
        <title>Thousands of microbial genomes shed light on interconnected biogeochemical processes in an aquifer system.</title>
        <authorList>
            <person name="Anantharaman K."/>
            <person name="Brown C.T."/>
            <person name="Hug L.A."/>
            <person name="Sharon I."/>
            <person name="Castelle C.J."/>
            <person name="Probst A.J."/>
            <person name="Thomas B.C."/>
            <person name="Singh A."/>
            <person name="Wilkins M.J."/>
            <person name="Karaoz U."/>
            <person name="Brodie E.L."/>
            <person name="Williams K.H."/>
            <person name="Hubbard S.S."/>
            <person name="Banfield J.F."/>
        </authorList>
    </citation>
    <scope>NUCLEOTIDE SEQUENCE [LARGE SCALE GENOMIC DNA]</scope>
</reference>